<accession>A0A0G1C543</accession>
<reference evidence="3 4" key="1">
    <citation type="journal article" date="2015" name="Nature">
        <title>rRNA introns, odd ribosomes, and small enigmatic genomes across a large radiation of phyla.</title>
        <authorList>
            <person name="Brown C.T."/>
            <person name="Hug L.A."/>
            <person name="Thomas B.C."/>
            <person name="Sharon I."/>
            <person name="Castelle C.J."/>
            <person name="Singh A."/>
            <person name="Wilkins M.J."/>
            <person name="Williams K.H."/>
            <person name="Banfield J.F."/>
        </authorList>
    </citation>
    <scope>NUCLEOTIDE SEQUENCE [LARGE SCALE GENOMIC DNA]</scope>
</reference>
<feature type="transmembrane region" description="Helical" evidence="2">
    <location>
        <begin position="397"/>
        <end position="418"/>
    </location>
</feature>
<gene>
    <name evidence="3" type="ORF">UV05_C0001G0023</name>
</gene>
<dbReference type="Proteomes" id="UP000034875">
    <property type="component" value="Unassembled WGS sequence"/>
</dbReference>
<keyword evidence="2" id="KW-0472">Membrane</keyword>
<proteinExistence type="predicted"/>
<protein>
    <submittedName>
        <fullName evidence="3">Uncharacterized protein</fullName>
    </submittedName>
</protein>
<keyword evidence="1" id="KW-0175">Coiled coil</keyword>
<evidence type="ECO:0000313" key="4">
    <source>
        <dbReference type="Proteomes" id="UP000034875"/>
    </source>
</evidence>
<feature type="coiled-coil region" evidence="1">
    <location>
        <begin position="341"/>
        <end position="368"/>
    </location>
</feature>
<organism evidence="3 4">
    <name type="scientific">candidate division CPR1 bacterium GW2011_GWA2_42_17</name>
    <dbReference type="NCBI Taxonomy" id="1618341"/>
    <lineage>
        <taxon>Bacteria</taxon>
        <taxon>candidate division CPR1</taxon>
    </lineage>
</organism>
<dbReference type="EMBL" id="LCCZ01000001">
    <property type="protein sequence ID" value="KKS44763.1"/>
    <property type="molecule type" value="Genomic_DNA"/>
</dbReference>
<name>A0A0G1C543_9BACT</name>
<evidence type="ECO:0000256" key="1">
    <source>
        <dbReference type="SAM" id="Coils"/>
    </source>
</evidence>
<keyword evidence="2" id="KW-1133">Transmembrane helix</keyword>
<dbReference type="AlphaFoldDB" id="A0A0G1C543"/>
<comment type="caution">
    <text evidence="3">The sequence shown here is derived from an EMBL/GenBank/DDBJ whole genome shotgun (WGS) entry which is preliminary data.</text>
</comment>
<keyword evidence="2" id="KW-0812">Transmembrane</keyword>
<sequence>MRRWWNKYGLNFLSCLGGLVFHFFVLGYAFAEVNVNILAVNATESRKEKEIKYKLPQELTADDILDTAGLKLDYDINEKAYFVVGKVNLEPKESRTLKVKIRDVWKINPEKITDIKNQIDISVERFKGSEQSESADKKREELLQRLDYIVEEQTKYADSVEKRIDQFRTYSGELDQIRLDAISVTYWRAKPGEVPEDKYVKFVVEVENPLKDKPKKVNQQHYLPEEVRQEHIIDLKGFELHYDSENKQSYLSKEEELKPAEKKRYEFEVLDIWRIPQPNIEDLKDRTRETYKLLENTEYANSAAYLVASIKENLAKIDESQSQERSLKEHISEFRINSERFEVAKKDVEALEDLLRAVRENLERSLLKNVLKRVQSLKSLAAIAKALFNKNMPLNTMLGIIIGVVGFVGFMTVVNFIIWGRRSKTIKIDEHKEEVEGKEKKV</sequence>
<evidence type="ECO:0000313" key="3">
    <source>
        <dbReference type="EMBL" id="KKS44763.1"/>
    </source>
</evidence>
<evidence type="ECO:0000256" key="2">
    <source>
        <dbReference type="SAM" id="Phobius"/>
    </source>
</evidence>